<reference evidence="3 4" key="1">
    <citation type="submission" date="2014-06" db="EMBL/GenBank/DDBJ databases">
        <authorList>
            <person name="Swart Estienne"/>
        </authorList>
    </citation>
    <scope>NUCLEOTIDE SEQUENCE [LARGE SCALE GENOMIC DNA]</scope>
    <source>
        <strain evidence="3 4">130c</strain>
    </source>
</reference>
<feature type="region of interest" description="Disordered" evidence="2">
    <location>
        <begin position="1121"/>
        <end position="1153"/>
    </location>
</feature>
<keyword evidence="1" id="KW-0175">Coiled coil</keyword>
<feature type="region of interest" description="Disordered" evidence="2">
    <location>
        <begin position="2407"/>
        <end position="2435"/>
    </location>
</feature>
<dbReference type="EMBL" id="CCKQ01009782">
    <property type="protein sequence ID" value="CDW81287.1"/>
    <property type="molecule type" value="Genomic_DNA"/>
</dbReference>
<evidence type="ECO:0000256" key="2">
    <source>
        <dbReference type="SAM" id="MobiDB-lite"/>
    </source>
</evidence>
<gene>
    <name evidence="3" type="primary">Contig17813.g18945</name>
    <name evidence="3" type="ORF">STYLEM_10300</name>
</gene>
<feature type="region of interest" description="Disordered" evidence="2">
    <location>
        <begin position="2107"/>
        <end position="2138"/>
    </location>
</feature>
<dbReference type="SUPFAM" id="SSF50978">
    <property type="entry name" value="WD40 repeat-like"/>
    <property type="match status" value="1"/>
</dbReference>
<evidence type="ECO:0000313" key="3">
    <source>
        <dbReference type="EMBL" id="CDW81287.1"/>
    </source>
</evidence>
<accession>A0A078AIG2</accession>
<feature type="compositionally biased region" description="Polar residues" evidence="2">
    <location>
        <begin position="1121"/>
        <end position="1130"/>
    </location>
</feature>
<organism evidence="3 4">
    <name type="scientific">Stylonychia lemnae</name>
    <name type="common">Ciliate</name>
    <dbReference type="NCBI Taxonomy" id="5949"/>
    <lineage>
        <taxon>Eukaryota</taxon>
        <taxon>Sar</taxon>
        <taxon>Alveolata</taxon>
        <taxon>Ciliophora</taxon>
        <taxon>Intramacronucleata</taxon>
        <taxon>Spirotrichea</taxon>
        <taxon>Stichotrichia</taxon>
        <taxon>Sporadotrichida</taxon>
        <taxon>Oxytrichidae</taxon>
        <taxon>Stylonychinae</taxon>
        <taxon>Stylonychia</taxon>
    </lineage>
</organism>
<feature type="coiled-coil region" evidence="1">
    <location>
        <begin position="1320"/>
        <end position="1347"/>
    </location>
</feature>
<feature type="compositionally biased region" description="Polar residues" evidence="2">
    <location>
        <begin position="1434"/>
        <end position="1443"/>
    </location>
</feature>
<keyword evidence="4" id="KW-1185">Reference proteome</keyword>
<feature type="region of interest" description="Disordered" evidence="2">
    <location>
        <begin position="1588"/>
        <end position="1612"/>
    </location>
</feature>
<dbReference type="InParanoid" id="A0A078AIG2"/>
<feature type="compositionally biased region" description="Low complexity" evidence="2">
    <location>
        <begin position="1131"/>
        <end position="1151"/>
    </location>
</feature>
<feature type="compositionally biased region" description="Polar residues" evidence="2">
    <location>
        <begin position="2827"/>
        <end position="2845"/>
    </location>
</feature>
<feature type="region of interest" description="Disordered" evidence="2">
    <location>
        <begin position="1065"/>
        <end position="1095"/>
    </location>
</feature>
<sequence>MKVPEKQEQEKLSFLSVPNKLSLKVPQTNHLSVGQKPASPKTSKNATNLFQNNAMHDDKFTKIIYQNSFPNALQMQMSQISGGKLPCVTSKHIISFDLNSLTKEIFLVTDTELAIFDIDQNQFKAVRTFKQILNYNFQQSPIIQNFGEMRLSSQMNEKNQKAAANVSNSASNSKPGSAVIAQIGKSQQFQKPFALLLYNQWSIIKNNKQVLFLDSNLNFSKDTISDSNGVVDMIVSSKSEEIITFTKDLKSIRVWTYMIYYKERPMPPIDELPVNLDQLCLNGICDILACSSSQSNDIAFFTLKEGKNLYTLEYRLDTQDSNQSFTNNNAGQTNQNMYTSSIHSSCFKVELIKNKYSHEQGYFNKLSEQQPRTMYHLKSLQEFVYIMNRKSHEFTVWDIGLEKQIYSINLDRICGQKSFIDFLYPGLSNSKSGFIAIDKQYNIYDISMHAQTLIQKFQKLIHAPNSYRNGGFSQQLTFTTQLMRNDKRDKLINMSPIKIKDFQYKDLRSNPRTPRKSIRENLNVVHHFVAHYIPNIDGTKTVYILKEGNCGIDVYTFFSNIDLLMERRNAQKQIFKPLTCQIIIKEQSYKNLLLLIDEYNSINLIDIYEPRPKQLLHANFNELLSGNQKQMVEIPGLPEKHKAKREPFLSAANQKYFTYDIQSRIGVFIDNQGLCCVVNTHYRTRKYVYIEDRLKIKDIHIMVNQNENTSVYHQLKNKTFNEDEITRRDNPYRFMDDYPDFDFLIAVLTYDGFILVIQNEAAQYNEIKVSHKINMQTGILQSRFIPEKQKLLVILKEGHLRVFEVFKDMNLQKSCQLMWPDITAIDLRLDEVLVCGHESGIIYTQQIKGEIKITEMQLHNYHLNPILQVCIPVSGQPARHFIAWSSNRVLTLFSMEEDRPLKVMRFHNDIEKLMYLGKNEIIAFEKNFIFKIDLNDAQSFSEVNKKLKEEWQSAIQLRLLKNSYVKKSLQVEEQKNDQFYAFQAHKQSLFRTQFKGQTRFEPELLRYYLQLQTPHNLFNSVIQHELDQISNPEGCNFNIKSLLYLNEISHIIKNDLKSFNNNLIPDDNKLSVKSNKKQKKQRGNSIANGSQGGGECLEQQDFQRKMRQLNKLNKHYKLNTLNLLNSASKPNTNTNTKRKNTQQIQQSQDSSTAKISNLDFNSKRQSKQVSDGAFLPSGLKNLQFKSSLQSSLSNTVIDPMNIVNQNDQPIEDIKVDNGEDSNVYHVRSQFSNFLSTVQKQSQTLIANINMQKDIAEYDKTLNGNNGQKQKNAGSLLVQNNLNKVSNNLPKEQQVIKDIMTKKLSNNFNNPVHYALPSITLEEYSNELFSIKQRINKYEDRAQTAEQQDSGTIPPRFVVNNTANDKIIQKHHQINTMTLFKEDPRMENLKYGLAINPMKAQVIPIKELQKPLTQAGQRKILVKSQTEYNISGQLVDQKSSSTKPCTAAAQSQQQQQSEQKSRRLRIDLSSQRRNHLVSYNSQLLNEKLVLDPLPHSQYNYPIPAQTQQNQTKTKTIFQQKSYSSKQNENLLGNEYQTISLPSTNHLKTLSRDTFSSIRDQSSSQFLNSMSNINSYKMNAQLSGNKLKIQSPEKQRNQVSPQNHHSECKSKLSPVPKKAEILAKIIQQKEQQQTLDSAQINANVNQYQKYFSGQRLMTEKSQLRHSKTESNLKQQESVKPKQLFMNIEPTPNGHQILSRIINERQRFPRGEADPKDMIKVEDEKLKQNTYNFQQAMRKIFSGDKEKSNFRVNIMAKKPKIHKQEVNQIIDVLEGIESMKQEVLLDDSMDNEKLLSEEDDGFLNEEERSLIVDEILKANNNKQGELVIEEDSPDKRDGESESPISPSRVRGKRKSKYRIVIQTGKDQKQKMIDQAKAIQQYNSLIRKQQPMDCLDEGLFSAHKMQIVKQSKKEKNNQKYQLMKELLRDKVSIQQEEQGYQIIIPKTLKYGKADLHNIEVDDFIKNYHIYRLNFKDILALVKKQTQAEAGENADSEAETVISKEQVAIFLKKHLGKLLKEQDPQILKKDKGLKEKLEKIEQVKSRRQHREKEKLLKLLQKDDDLQKKREQKMIEREIAGQDRYQSAKGRMIEEQRKRQQLQQSSLFKVVQDEESYSSTEKQKSTSSNRGGLSTQKNQTGSGHEVQMVYATELKIAERKEEIKRRMEQMKFDKEQEKLRIERMQIYNYIKDNIVRGLIINRRLGKYFRETYPTQNQSELSQDINYGRENYDNAQSKYHYSVLNSKRQNKSKFINENSQGGHRISMTESGSEESQDMISSGSPTKIGVKITRGNKHVRSIIQNHNNPQILIQDDKGQLLNSSRHSYKTSRKNSDLMINHIINQIEIEGKQTADQLRMVKESIFEDEYSFKRKQDLLFKYYLEQKMMRKSQSRNNLEPDYEDYSEDARITQIRKRKDEEYLDDDEDEYYEEDPNDLRPPKSMISKQSSQQMQKNQMKTPMKIFLMDNKIKDYNIEMSSQQSSNYLIPSHSNLQQMHSNAGDLLSILDSDQEDNMTNEEEISKINQELQYQRILEKITEKMMSKKISQFKKELLIRIALNLEMMETPDLFSLEELLDRYECHDIEVKKQIIALFQEKYQINLVTDLQSLVEEQMNKVKDDAKAARRKNIKEILFKKIRMLNMISRFCKVGPSNQDQFKNAQNIQRALKDLLDEDDDDFYSDDEDGQMKQEFLDTVNEVLKRIFQQDDQKITKQLENFKKNYKMKFGPQPEYLIRDDNDAEVQQTLDQQRAMRLRAFRQNEKNLLDVLQNWLHPPKQMVLEDQLFSNQKGRGKKKYLYDPNMELNEDNLVETFYDLVQELVKRMKKVQNKIKSNDKMLQSSANNKDGNNEDQTSQGEGIGKKKKQIIKRSVNLDLLNKRRAMSELELEERRYCALRIAEYLENNMMFGYQPPIEGNDQRLTIENFLDPNKQNDRIIERESLSYMRQGKFEYNDPYILIMKQAFMSYAELMKKDQ</sequence>
<feature type="region of interest" description="Disordered" evidence="2">
    <location>
        <begin position="2823"/>
        <end position="2854"/>
    </location>
</feature>
<protein>
    <submittedName>
        <fullName evidence="3">Uncharacterized protein</fullName>
    </submittedName>
</protein>
<feature type="region of interest" description="Disordered" evidence="2">
    <location>
        <begin position="2069"/>
        <end position="2094"/>
    </location>
</feature>
<evidence type="ECO:0000256" key="1">
    <source>
        <dbReference type="SAM" id="Coils"/>
    </source>
</evidence>
<feature type="compositionally biased region" description="Acidic residues" evidence="2">
    <location>
        <begin position="2412"/>
        <end position="2426"/>
    </location>
</feature>
<dbReference type="InterPro" id="IPR036322">
    <property type="entry name" value="WD40_repeat_dom_sf"/>
</dbReference>
<feature type="region of interest" description="Disordered" evidence="2">
    <location>
        <begin position="2250"/>
        <end position="2280"/>
    </location>
</feature>
<name>A0A078AIG2_STYLE</name>
<feature type="region of interest" description="Disordered" evidence="2">
    <location>
        <begin position="1434"/>
        <end position="1459"/>
    </location>
</feature>
<dbReference type="Proteomes" id="UP000039865">
    <property type="component" value="Unassembled WGS sequence"/>
</dbReference>
<feature type="compositionally biased region" description="Polar residues" evidence="2">
    <location>
        <begin position="2111"/>
        <end position="2136"/>
    </location>
</feature>
<proteinExistence type="predicted"/>
<feature type="compositionally biased region" description="Low complexity" evidence="2">
    <location>
        <begin position="1446"/>
        <end position="1457"/>
    </location>
</feature>
<feature type="region of interest" description="Disordered" evidence="2">
    <location>
        <begin position="1823"/>
        <end position="1852"/>
    </location>
</feature>
<evidence type="ECO:0000313" key="4">
    <source>
        <dbReference type="Proteomes" id="UP000039865"/>
    </source>
</evidence>